<comment type="subcellular location">
    <subcellularLocation>
        <location evidence="1">Nucleus</location>
    </subcellularLocation>
</comment>
<evidence type="ECO:0000256" key="3">
    <source>
        <dbReference type="ARBA" id="ARBA00022687"/>
    </source>
</evidence>
<feature type="region of interest" description="Disordered" evidence="13">
    <location>
        <begin position="174"/>
        <end position="261"/>
    </location>
</feature>
<evidence type="ECO:0000256" key="1">
    <source>
        <dbReference type="ARBA" id="ARBA00004123"/>
    </source>
</evidence>
<evidence type="ECO:0000256" key="11">
    <source>
        <dbReference type="ARBA" id="ARBA00080285"/>
    </source>
</evidence>
<evidence type="ECO:0000256" key="5">
    <source>
        <dbReference type="ARBA" id="ARBA00023125"/>
    </source>
</evidence>
<evidence type="ECO:0000256" key="12">
    <source>
        <dbReference type="PROSITE-ProRule" id="PRU00267"/>
    </source>
</evidence>
<dbReference type="GO" id="GO:0072091">
    <property type="term" value="P:regulation of stem cell proliferation"/>
    <property type="evidence" value="ECO:0007669"/>
    <property type="project" value="UniProtKB-ARBA"/>
</dbReference>
<evidence type="ECO:0000256" key="2">
    <source>
        <dbReference type="ARBA" id="ARBA00006569"/>
    </source>
</evidence>
<dbReference type="AlphaFoldDB" id="A0AA36CCF2"/>
<dbReference type="InterPro" id="IPR024940">
    <property type="entry name" value="TCF/LEF"/>
</dbReference>
<evidence type="ECO:0000256" key="7">
    <source>
        <dbReference type="ARBA" id="ARBA00023163"/>
    </source>
</evidence>
<feature type="DNA-binding region" description="HMG box" evidence="12">
    <location>
        <begin position="48"/>
        <end position="118"/>
    </location>
</feature>
<feature type="region of interest" description="Disordered" evidence="13">
    <location>
        <begin position="20"/>
        <end position="47"/>
    </location>
</feature>
<dbReference type="GO" id="GO:0001222">
    <property type="term" value="F:transcription corepressor binding"/>
    <property type="evidence" value="ECO:0007669"/>
    <property type="project" value="UniProtKB-ARBA"/>
</dbReference>
<evidence type="ECO:0000256" key="8">
    <source>
        <dbReference type="ARBA" id="ARBA00023242"/>
    </source>
</evidence>
<dbReference type="SMART" id="SM00398">
    <property type="entry name" value="HMG"/>
    <property type="match status" value="1"/>
</dbReference>
<accession>A0AA36CCF2</accession>
<dbReference type="Gene3D" id="1.10.30.10">
    <property type="entry name" value="High mobility group box domain"/>
    <property type="match status" value="1"/>
</dbReference>
<name>A0AA36CCF2_9BILA</name>
<evidence type="ECO:0000256" key="6">
    <source>
        <dbReference type="ARBA" id="ARBA00023159"/>
    </source>
</evidence>
<keyword evidence="7" id="KW-0804">Transcription</keyword>
<dbReference type="GO" id="GO:0000785">
    <property type="term" value="C:chromatin"/>
    <property type="evidence" value="ECO:0007669"/>
    <property type="project" value="TreeGrafter"/>
</dbReference>
<dbReference type="GO" id="GO:0060070">
    <property type="term" value="P:canonical Wnt signaling pathway"/>
    <property type="evidence" value="ECO:0007669"/>
    <property type="project" value="TreeGrafter"/>
</dbReference>
<dbReference type="InterPro" id="IPR036910">
    <property type="entry name" value="HMG_box_dom_sf"/>
</dbReference>
<gene>
    <name evidence="15" type="ORF">MSPICULIGERA_LOCUS5032</name>
</gene>
<dbReference type="GO" id="GO:0000978">
    <property type="term" value="F:RNA polymerase II cis-regulatory region sequence-specific DNA binding"/>
    <property type="evidence" value="ECO:0007669"/>
    <property type="project" value="TreeGrafter"/>
</dbReference>
<comment type="similarity">
    <text evidence="2">Belongs to the TCF/LEF family.</text>
</comment>
<dbReference type="PANTHER" id="PTHR10373">
    <property type="entry name" value="TRANSCRIPTION FACTOR 7 FAMILY MEMBER"/>
    <property type="match status" value="1"/>
</dbReference>
<evidence type="ECO:0000313" key="16">
    <source>
        <dbReference type="Proteomes" id="UP001177023"/>
    </source>
</evidence>
<evidence type="ECO:0000313" key="15">
    <source>
        <dbReference type="EMBL" id="CAJ0566428.1"/>
    </source>
</evidence>
<evidence type="ECO:0000259" key="14">
    <source>
        <dbReference type="PROSITE" id="PS50118"/>
    </source>
</evidence>
<proteinExistence type="inferred from homology"/>
<organism evidence="15 16">
    <name type="scientific">Mesorhabditis spiculigera</name>
    <dbReference type="NCBI Taxonomy" id="96644"/>
    <lineage>
        <taxon>Eukaryota</taxon>
        <taxon>Metazoa</taxon>
        <taxon>Ecdysozoa</taxon>
        <taxon>Nematoda</taxon>
        <taxon>Chromadorea</taxon>
        <taxon>Rhabditida</taxon>
        <taxon>Rhabditina</taxon>
        <taxon>Rhabditomorpha</taxon>
        <taxon>Rhabditoidea</taxon>
        <taxon>Rhabditidae</taxon>
        <taxon>Mesorhabditinae</taxon>
        <taxon>Mesorhabditis</taxon>
    </lineage>
</organism>
<reference evidence="15" key="1">
    <citation type="submission" date="2023-06" db="EMBL/GenBank/DDBJ databases">
        <authorList>
            <person name="Delattre M."/>
        </authorList>
    </citation>
    <scope>NUCLEOTIDE SEQUENCE</scope>
    <source>
        <strain evidence="15">AF72</strain>
    </source>
</reference>
<dbReference type="FunFam" id="1.10.30.10:FF:000001">
    <property type="entry name" value="transcription factor 7 isoform X2"/>
    <property type="match status" value="1"/>
</dbReference>
<feature type="compositionally biased region" description="Low complexity" evidence="13">
    <location>
        <begin position="175"/>
        <end position="188"/>
    </location>
</feature>
<protein>
    <recommendedName>
        <fullName evidence="11">dTCF</fullName>
    </recommendedName>
</protein>
<evidence type="ECO:0000256" key="4">
    <source>
        <dbReference type="ARBA" id="ARBA00023015"/>
    </source>
</evidence>
<sequence>MNVGPVPLAPNMRNMNMQNLRQPFANPGHSQQTAAQKKAREDRKRSHIKKPLNAFMWYMKENRPKLMEELGFREKQSAELNKELGQRWHRLSKDDQEKYFTMAKQDKANHQLQYPNWSARENYAIHKKKKRKIEKTEDLNETKKCRARFGLTNQSQWCAFCKRKKKCQYAGGVGEEMTSRSSSSTEPSLHGDDGHHLMASEDDDEMKPPFLSTHPGAMQMPGVPPMSDDSDNDELDEDMEDDDPTLTSTLLEGVNTDMLRP</sequence>
<evidence type="ECO:0000256" key="9">
    <source>
        <dbReference type="ARBA" id="ARBA00053480"/>
    </source>
</evidence>
<comment type="subunit">
    <text evidence="10">Binds to the beta-catenin homolog arm or to gro.</text>
</comment>
<dbReference type="SMART" id="SM01366">
    <property type="entry name" value="c-clamp"/>
    <property type="match status" value="1"/>
</dbReference>
<feature type="domain" description="HMG box" evidence="14">
    <location>
        <begin position="48"/>
        <end position="118"/>
    </location>
</feature>
<feature type="compositionally biased region" description="Acidic residues" evidence="13">
    <location>
        <begin position="228"/>
        <end position="244"/>
    </location>
</feature>
<keyword evidence="6" id="KW-0010">Activator</keyword>
<feature type="non-terminal residue" evidence="15">
    <location>
        <position position="261"/>
    </location>
</feature>
<dbReference type="GO" id="GO:0007500">
    <property type="term" value="P:mesodermal cell fate determination"/>
    <property type="evidence" value="ECO:0007669"/>
    <property type="project" value="UniProtKB-ARBA"/>
</dbReference>
<dbReference type="GO" id="GO:1990907">
    <property type="term" value="C:beta-catenin-TCF complex"/>
    <property type="evidence" value="ECO:0007669"/>
    <property type="project" value="TreeGrafter"/>
</dbReference>
<keyword evidence="16" id="KW-1185">Reference proteome</keyword>
<evidence type="ECO:0000256" key="13">
    <source>
        <dbReference type="SAM" id="MobiDB-lite"/>
    </source>
</evidence>
<dbReference type="Proteomes" id="UP001177023">
    <property type="component" value="Unassembled WGS sequence"/>
</dbReference>
<keyword evidence="8 12" id="KW-0539">Nucleus</keyword>
<keyword evidence="4" id="KW-0805">Transcription regulation</keyword>
<dbReference type="InterPro" id="IPR009071">
    <property type="entry name" value="HMG_box_dom"/>
</dbReference>
<dbReference type="SUPFAM" id="SSF47095">
    <property type="entry name" value="HMG-box"/>
    <property type="match status" value="1"/>
</dbReference>
<keyword evidence="5 12" id="KW-0238">DNA-binding</keyword>
<dbReference type="GO" id="GO:0007435">
    <property type="term" value="P:salivary gland morphogenesis"/>
    <property type="evidence" value="ECO:0007669"/>
    <property type="project" value="UniProtKB-ARBA"/>
</dbReference>
<comment type="function">
    <text evidence="9">Segment polarity protein. Functions together with arm to transduce the Wingless (Wg) signal in embryos and in developing adult tissues. Acts as a transcriptional activator, but in the absence of arm, it binds to gro and acts as a transcriptional repressor of wg-responsive genes.</text>
</comment>
<feature type="compositionally biased region" description="Basic and acidic residues" evidence="13">
    <location>
        <begin position="189"/>
        <end position="199"/>
    </location>
</feature>
<dbReference type="EMBL" id="CATQJA010001238">
    <property type="protein sequence ID" value="CAJ0566428.1"/>
    <property type="molecule type" value="Genomic_DNA"/>
</dbReference>
<evidence type="ECO:0000256" key="10">
    <source>
        <dbReference type="ARBA" id="ARBA00061799"/>
    </source>
</evidence>
<keyword evidence="3" id="KW-0879">Wnt signaling pathway</keyword>
<dbReference type="Pfam" id="PF00505">
    <property type="entry name" value="HMG_box"/>
    <property type="match status" value="1"/>
</dbReference>
<dbReference type="PANTHER" id="PTHR10373:SF38">
    <property type="entry name" value="PROTEIN PANGOLIN, ISOFORM J"/>
    <property type="match status" value="1"/>
</dbReference>
<comment type="caution">
    <text evidence="15">The sequence shown here is derived from an EMBL/GenBank/DDBJ whole genome shotgun (WGS) entry which is preliminary data.</text>
</comment>
<dbReference type="GO" id="GO:0000981">
    <property type="term" value="F:DNA-binding transcription factor activity, RNA polymerase II-specific"/>
    <property type="evidence" value="ECO:0007669"/>
    <property type="project" value="TreeGrafter"/>
</dbReference>
<dbReference type="PROSITE" id="PS50118">
    <property type="entry name" value="HMG_BOX_2"/>
    <property type="match status" value="1"/>
</dbReference>